<protein>
    <submittedName>
        <fullName evidence="1">Uncharacterized protein</fullName>
    </submittedName>
</protein>
<evidence type="ECO:0000313" key="2">
    <source>
        <dbReference type="Proteomes" id="UP000177067"/>
    </source>
</evidence>
<dbReference type="Proteomes" id="UP000177067">
    <property type="component" value="Unassembled WGS sequence"/>
</dbReference>
<accession>A0A1F6LGX3</accession>
<comment type="caution">
    <text evidence="1">The sequence shown here is derived from an EMBL/GenBank/DDBJ whole genome shotgun (WGS) entry which is preliminary data.</text>
</comment>
<dbReference type="AlphaFoldDB" id="A0A1F6LGX3"/>
<dbReference type="EMBL" id="MFPS01000009">
    <property type="protein sequence ID" value="OGH58601.1"/>
    <property type="molecule type" value="Genomic_DNA"/>
</dbReference>
<sequence length="284" mass="32601">MTLTELLQIGDEVVFKVDPERRAWTDIYNDVPDGTKGIVCGFYDAVIYESRVRVLVHQPGVYHRKGAVSVWLSDGRIVPGDWSIEMVDKDQEKRRDAALRGADGILRTPQVRLGDLPETKVWEQDKVRVRFPHDGSEHEMTIGRIDYHHMHQRRNDGSSWPFYDVRFMEGGSTSAEESWIELIERGNVWKYYNNQPLVFTDLKEEASFFHLVGQTEEVRNPKNNLYSWTEEEVLEAIMNGTVHGFSVDSGFFGSGPYINAQRFKDEELGKRVAKVTLEGFGITA</sequence>
<proteinExistence type="predicted"/>
<name>A0A1F6LGX3_9BACT</name>
<evidence type="ECO:0000313" key="1">
    <source>
        <dbReference type="EMBL" id="OGH58601.1"/>
    </source>
</evidence>
<reference evidence="1 2" key="1">
    <citation type="journal article" date="2016" name="Nat. Commun.">
        <title>Thousands of microbial genomes shed light on interconnected biogeochemical processes in an aquifer system.</title>
        <authorList>
            <person name="Anantharaman K."/>
            <person name="Brown C.T."/>
            <person name="Hug L.A."/>
            <person name="Sharon I."/>
            <person name="Castelle C.J."/>
            <person name="Probst A.J."/>
            <person name="Thomas B.C."/>
            <person name="Singh A."/>
            <person name="Wilkins M.J."/>
            <person name="Karaoz U."/>
            <person name="Brodie E.L."/>
            <person name="Williams K.H."/>
            <person name="Hubbard S.S."/>
            <person name="Banfield J.F."/>
        </authorList>
    </citation>
    <scope>NUCLEOTIDE SEQUENCE [LARGE SCALE GENOMIC DNA]</scope>
</reference>
<gene>
    <name evidence="1" type="ORF">A2725_02780</name>
</gene>
<organism evidence="1 2">
    <name type="scientific">Candidatus Magasanikbacteria bacterium RIFCSPHIGHO2_01_FULL_33_34</name>
    <dbReference type="NCBI Taxonomy" id="1798671"/>
    <lineage>
        <taxon>Bacteria</taxon>
        <taxon>Candidatus Magasanikiibacteriota</taxon>
    </lineage>
</organism>